<dbReference type="PATRIC" id="fig|178901.13.peg.303"/>
<reference evidence="2 3" key="1">
    <citation type="submission" date="2015-06" db="EMBL/GenBank/DDBJ databases">
        <title>Improved classification and identification of acetic acid bacteria using matrix-assisted laser desorption/ionization time-of-flight mass spectrometry; Gluconobacter nephelii and Gluconobacter uchimurae are later heterotypic synonyms of Gluconobacter japonicus and Gluconobacter oxydans, respectively.</title>
        <authorList>
            <person name="Li L."/>
            <person name="Cleenwerck I."/>
            <person name="De Vuyst L."/>
            <person name="Vandamme P."/>
        </authorList>
    </citation>
    <scope>NUCLEOTIDE SEQUENCE [LARGE SCALE GENOMIC DNA]</scope>
    <source>
        <strain evidence="2 3">LMG 1552</strain>
    </source>
</reference>
<dbReference type="GO" id="GO:0016020">
    <property type="term" value="C:membrane"/>
    <property type="evidence" value="ECO:0007669"/>
    <property type="project" value="InterPro"/>
</dbReference>
<proteinExistence type="predicted"/>
<protein>
    <recommendedName>
        <fullName evidence="1">F5/8 type C domain-containing protein</fullName>
    </recommendedName>
</protein>
<evidence type="ECO:0000259" key="1">
    <source>
        <dbReference type="Pfam" id="PF00754"/>
    </source>
</evidence>
<name>A0A149RXP9_9PROT</name>
<dbReference type="Gene3D" id="2.60.120.260">
    <property type="entry name" value="Galactose-binding domain-like"/>
    <property type="match status" value="1"/>
</dbReference>
<comment type="caution">
    <text evidence="2">The sequence shown here is derived from an EMBL/GenBank/DDBJ whole genome shotgun (WGS) entry which is preliminary data.</text>
</comment>
<dbReference type="GO" id="GO:0006044">
    <property type="term" value="P:N-acetylglucosamine metabolic process"/>
    <property type="evidence" value="ECO:0007669"/>
    <property type="project" value="TreeGrafter"/>
</dbReference>
<dbReference type="Proteomes" id="UP000075526">
    <property type="component" value="Unassembled WGS sequence"/>
</dbReference>
<dbReference type="RefSeq" id="WP_061507421.1">
    <property type="nucleotide sequence ID" value="NZ_LHZF01000121.1"/>
</dbReference>
<dbReference type="GO" id="GO:0003830">
    <property type="term" value="F:beta-1,4-mannosylglycoprotein 4-beta-N-acetylglucosaminyltransferase activity"/>
    <property type="evidence" value="ECO:0007669"/>
    <property type="project" value="InterPro"/>
</dbReference>
<evidence type="ECO:0000313" key="2">
    <source>
        <dbReference type="EMBL" id="KXV19254.1"/>
    </source>
</evidence>
<dbReference type="Pfam" id="PF04724">
    <property type="entry name" value="Glyco_transf_17"/>
    <property type="match status" value="1"/>
</dbReference>
<dbReference type="EMBL" id="LHZF01000121">
    <property type="protein sequence ID" value="KXV19254.1"/>
    <property type="molecule type" value="Genomic_DNA"/>
</dbReference>
<sequence>MAKIYDCFLFFNELDILEMRLNELYDSVDHFVIGEASQTYTGKEKKKYFLENKERFTKFLDKIIYVDIKSDGNFEEVWDREFYQRGQILNPLKNIADDSVIIFSDVDEIPNKYALRKAVEFDGVMHMKMNFFQYYLNMLIDDNWVAPYTIKKKYLNKLTTAEDTPGKSIYLARYSIDQYAHLLDIPFEKAQKCCGWHFTFMGGIKTIQQKLAAYSHTDDYWPAMMKDEAKLQEVLDIGIRIWSNDQLVQYVPVDHTFPKYVQDNQKKLEKDGLIKDVYAAYSALQSMYMEMRKKFCFSNLHIEKPFEELGNLRPLNYIEHMGIKDIPEKFLNLPEPKGHLVSHDCVATQSSRSPWSYGESNEDAATQALIGTPNGMFSFHTDTEQSPWWEVDLKNIMPITEIRIFNRLLPYAPDKGVARRLDNVQIFTSPDRINYKCIYYHHSTDHIGGIDGKPLIVNPAKLEEARYVKILTSDFTSLHLDKVYVYSC</sequence>
<organism evidence="2 3">
    <name type="scientific">Acetobacter malorum</name>
    <dbReference type="NCBI Taxonomy" id="178901"/>
    <lineage>
        <taxon>Bacteria</taxon>
        <taxon>Pseudomonadati</taxon>
        <taxon>Pseudomonadota</taxon>
        <taxon>Alphaproteobacteria</taxon>
        <taxon>Acetobacterales</taxon>
        <taxon>Acetobacteraceae</taxon>
        <taxon>Acetobacter</taxon>
    </lineage>
</organism>
<dbReference type="PANTHER" id="PTHR12224">
    <property type="entry name" value="BETA-1,4-MANNOSYL-GLYCOPROTEIN BETA-1,4-N-ACETYLGLUCOSAMINYL-TRANSFERASE"/>
    <property type="match status" value="1"/>
</dbReference>
<gene>
    <name evidence="2" type="ORF">AD933_02055</name>
</gene>
<dbReference type="InterPro" id="IPR006813">
    <property type="entry name" value="Glyco_trans_17"/>
</dbReference>
<feature type="domain" description="F5/8 type C" evidence="1">
    <location>
        <begin position="348"/>
        <end position="471"/>
    </location>
</feature>
<dbReference type="SUPFAM" id="SSF49785">
    <property type="entry name" value="Galactose-binding domain-like"/>
    <property type="match status" value="1"/>
</dbReference>
<accession>A0A149RXP9</accession>
<dbReference type="AlphaFoldDB" id="A0A149RXP9"/>
<dbReference type="InterPro" id="IPR000421">
    <property type="entry name" value="FA58C"/>
</dbReference>
<dbReference type="Pfam" id="PF00754">
    <property type="entry name" value="F5_F8_type_C"/>
    <property type="match status" value="1"/>
</dbReference>
<dbReference type="InterPro" id="IPR008979">
    <property type="entry name" value="Galactose-bd-like_sf"/>
</dbReference>
<evidence type="ECO:0000313" key="3">
    <source>
        <dbReference type="Proteomes" id="UP000075526"/>
    </source>
</evidence>
<dbReference type="PANTHER" id="PTHR12224:SF0">
    <property type="entry name" value="BETA-1,4-MANNOSYL-GLYCOPROTEIN 4-BETA-N-ACETYLGLUCOSAMINYLTRANSFERASE"/>
    <property type="match status" value="1"/>
</dbReference>